<feature type="binding site" evidence="11">
    <location>
        <position position="82"/>
    </location>
    <ligand>
        <name>substrate</name>
    </ligand>
</feature>
<feature type="binding site" evidence="11">
    <location>
        <position position="155"/>
    </location>
    <ligand>
        <name>ATP</name>
        <dbReference type="ChEBI" id="CHEBI:30616"/>
    </ligand>
</feature>
<evidence type="ECO:0000313" key="14">
    <source>
        <dbReference type="Proteomes" id="UP000295830"/>
    </source>
</evidence>
<dbReference type="AlphaFoldDB" id="A0A4R7JGU9"/>
<dbReference type="PRINTS" id="PR01100">
    <property type="entry name" value="SHIKIMTKNASE"/>
</dbReference>
<dbReference type="PROSITE" id="PS01128">
    <property type="entry name" value="SHIKIMATE_KINASE"/>
    <property type="match status" value="1"/>
</dbReference>
<dbReference type="GO" id="GO:0004765">
    <property type="term" value="F:shikimate kinase activity"/>
    <property type="evidence" value="ECO:0007669"/>
    <property type="project" value="UniProtKB-UniRule"/>
</dbReference>
<dbReference type="GO" id="GO:0005829">
    <property type="term" value="C:cytosol"/>
    <property type="evidence" value="ECO:0007669"/>
    <property type="project" value="TreeGrafter"/>
</dbReference>
<comment type="catalytic activity">
    <reaction evidence="10 11">
        <text>shikimate + ATP = 3-phosphoshikimate + ADP + H(+)</text>
        <dbReference type="Rhea" id="RHEA:13121"/>
        <dbReference type="ChEBI" id="CHEBI:15378"/>
        <dbReference type="ChEBI" id="CHEBI:30616"/>
        <dbReference type="ChEBI" id="CHEBI:36208"/>
        <dbReference type="ChEBI" id="CHEBI:145989"/>
        <dbReference type="ChEBI" id="CHEBI:456216"/>
        <dbReference type="EC" id="2.7.1.71"/>
    </reaction>
</comment>
<sequence>MSLPEKIVLVGPMGAGKSTIGRHLARQLGYDFHDSDRELEYRTGANIPWIFDMEGESGFRDRESRVISELLQKDHIVLATGGGAVLRPENRKTLAQAFVIYLKVPPDLQYERTRRDRNRPLLQNDDPRGILERLFRERDPLYTEVADLVIEGGHRGPRSLVRSLAGRLRGDDGTKSTTRQHEGQSNAAK</sequence>
<dbReference type="GO" id="GO:0009423">
    <property type="term" value="P:chorismate biosynthetic process"/>
    <property type="evidence" value="ECO:0007669"/>
    <property type="project" value="UniProtKB-UniRule"/>
</dbReference>
<keyword evidence="11" id="KW-0479">Metal-binding</keyword>
<evidence type="ECO:0000256" key="9">
    <source>
        <dbReference type="ARBA" id="ARBA00023141"/>
    </source>
</evidence>
<evidence type="ECO:0000256" key="5">
    <source>
        <dbReference type="ARBA" id="ARBA00022679"/>
    </source>
</evidence>
<feature type="region of interest" description="Disordered" evidence="12">
    <location>
        <begin position="160"/>
        <end position="189"/>
    </location>
</feature>
<keyword evidence="4 11" id="KW-0028">Amino-acid biosynthesis</keyword>
<accession>A0A4R7JGU9</accession>
<evidence type="ECO:0000256" key="8">
    <source>
        <dbReference type="ARBA" id="ARBA00022840"/>
    </source>
</evidence>
<dbReference type="SUPFAM" id="SSF52540">
    <property type="entry name" value="P-loop containing nucleoside triphosphate hydrolases"/>
    <property type="match status" value="1"/>
</dbReference>
<comment type="pathway">
    <text evidence="1 11">Metabolic intermediate biosynthesis; chorismate biosynthesis; chorismate from D-erythrose 4-phosphate and phosphoenolpyruvate: step 5/7.</text>
</comment>
<keyword evidence="11" id="KW-0963">Cytoplasm</keyword>
<dbReference type="PANTHER" id="PTHR21087">
    <property type="entry name" value="SHIKIMATE KINASE"/>
    <property type="match status" value="1"/>
</dbReference>
<feature type="binding site" evidence="11">
    <location>
        <position position="18"/>
    </location>
    <ligand>
        <name>Mg(2+)</name>
        <dbReference type="ChEBI" id="CHEBI:18420"/>
    </ligand>
</feature>
<evidence type="ECO:0000256" key="6">
    <source>
        <dbReference type="ARBA" id="ARBA00022741"/>
    </source>
</evidence>
<evidence type="ECO:0000256" key="3">
    <source>
        <dbReference type="ARBA" id="ARBA00012154"/>
    </source>
</evidence>
<dbReference type="EMBL" id="SOAX01000008">
    <property type="protein sequence ID" value="TDT37042.1"/>
    <property type="molecule type" value="Genomic_DNA"/>
</dbReference>
<evidence type="ECO:0000256" key="4">
    <source>
        <dbReference type="ARBA" id="ARBA00022605"/>
    </source>
</evidence>
<dbReference type="CDD" id="cd00464">
    <property type="entry name" value="SK"/>
    <property type="match status" value="1"/>
</dbReference>
<evidence type="ECO:0000256" key="12">
    <source>
        <dbReference type="SAM" id="MobiDB-lite"/>
    </source>
</evidence>
<protein>
    <recommendedName>
        <fullName evidence="3 11">Shikimate kinase</fullName>
        <shortName evidence="11">SK</shortName>
        <ecNumber evidence="3 11">2.7.1.71</ecNumber>
    </recommendedName>
</protein>
<feature type="binding site" evidence="11">
    <location>
        <position position="60"/>
    </location>
    <ligand>
        <name>substrate</name>
    </ligand>
</feature>
<organism evidence="13 14">
    <name type="scientific">Halospina denitrificans</name>
    <dbReference type="NCBI Taxonomy" id="332522"/>
    <lineage>
        <taxon>Bacteria</taxon>
        <taxon>Pseudomonadati</taxon>
        <taxon>Pseudomonadota</taxon>
        <taxon>Gammaproteobacteria</taxon>
        <taxon>Halospina</taxon>
    </lineage>
</organism>
<dbReference type="Proteomes" id="UP000295830">
    <property type="component" value="Unassembled WGS sequence"/>
</dbReference>
<feature type="binding site" evidence="11">
    <location>
        <position position="138"/>
    </location>
    <ligand>
        <name>substrate</name>
    </ligand>
</feature>
<feature type="binding site" evidence="11">
    <location>
        <position position="36"/>
    </location>
    <ligand>
        <name>substrate</name>
    </ligand>
</feature>
<comment type="subunit">
    <text evidence="11">Monomer.</text>
</comment>
<keyword evidence="9 11" id="KW-0057">Aromatic amino acid biosynthesis</keyword>
<evidence type="ECO:0000313" key="13">
    <source>
        <dbReference type="EMBL" id="TDT37042.1"/>
    </source>
</evidence>
<dbReference type="Gene3D" id="3.40.50.300">
    <property type="entry name" value="P-loop containing nucleotide triphosphate hydrolases"/>
    <property type="match status" value="1"/>
</dbReference>
<keyword evidence="5 11" id="KW-0808">Transferase</keyword>
<keyword evidence="14" id="KW-1185">Reference proteome</keyword>
<dbReference type="GO" id="GO:0008652">
    <property type="term" value="P:amino acid biosynthetic process"/>
    <property type="evidence" value="ECO:0007669"/>
    <property type="project" value="UniProtKB-KW"/>
</dbReference>
<keyword evidence="11" id="KW-0460">Magnesium</keyword>
<evidence type="ECO:0000256" key="2">
    <source>
        <dbReference type="ARBA" id="ARBA00006997"/>
    </source>
</evidence>
<keyword evidence="7 11" id="KW-0418">Kinase</keyword>
<dbReference type="RefSeq" id="WP_133737209.1">
    <property type="nucleotide sequence ID" value="NZ_SOAX01000008.1"/>
</dbReference>
<proteinExistence type="inferred from homology"/>
<dbReference type="EC" id="2.7.1.71" evidence="3 11"/>
<dbReference type="GO" id="GO:0000287">
    <property type="term" value="F:magnesium ion binding"/>
    <property type="evidence" value="ECO:0007669"/>
    <property type="project" value="UniProtKB-UniRule"/>
</dbReference>
<feature type="compositionally biased region" description="Basic and acidic residues" evidence="12">
    <location>
        <begin position="168"/>
        <end position="182"/>
    </location>
</feature>
<name>A0A4R7JGU9_9GAMM</name>
<dbReference type="HAMAP" id="MF_00109">
    <property type="entry name" value="Shikimate_kinase"/>
    <property type="match status" value="1"/>
</dbReference>
<dbReference type="InterPro" id="IPR027417">
    <property type="entry name" value="P-loop_NTPase"/>
</dbReference>
<dbReference type="GO" id="GO:0005524">
    <property type="term" value="F:ATP binding"/>
    <property type="evidence" value="ECO:0007669"/>
    <property type="project" value="UniProtKB-UniRule"/>
</dbReference>
<dbReference type="Pfam" id="PF01202">
    <property type="entry name" value="SKI"/>
    <property type="match status" value="1"/>
</dbReference>
<reference evidence="13 14" key="1">
    <citation type="submission" date="2019-03" db="EMBL/GenBank/DDBJ databases">
        <title>Genomic Encyclopedia of Type Strains, Phase IV (KMG-IV): sequencing the most valuable type-strain genomes for metagenomic binning, comparative biology and taxonomic classification.</title>
        <authorList>
            <person name="Goeker M."/>
        </authorList>
    </citation>
    <scope>NUCLEOTIDE SEQUENCE [LARGE SCALE GENOMIC DNA]</scope>
    <source>
        <strain evidence="13 14">DSM 15505</strain>
    </source>
</reference>
<keyword evidence="8 11" id="KW-0067">ATP-binding</keyword>
<comment type="function">
    <text evidence="11">Catalyzes the specific phosphorylation of the 3-hydroxyl group of shikimic acid using ATP as a cosubstrate.</text>
</comment>
<keyword evidence="6 11" id="KW-0547">Nucleotide-binding</keyword>
<dbReference type="GO" id="GO:0009073">
    <property type="term" value="P:aromatic amino acid family biosynthetic process"/>
    <property type="evidence" value="ECO:0007669"/>
    <property type="project" value="UniProtKB-KW"/>
</dbReference>
<feature type="binding site" evidence="11">
    <location>
        <begin position="14"/>
        <end position="19"/>
    </location>
    <ligand>
        <name>ATP</name>
        <dbReference type="ChEBI" id="CHEBI:30616"/>
    </ligand>
</feature>
<feature type="binding site" evidence="11">
    <location>
        <position position="119"/>
    </location>
    <ligand>
        <name>ATP</name>
        <dbReference type="ChEBI" id="CHEBI:30616"/>
    </ligand>
</feature>
<dbReference type="UniPathway" id="UPA00053">
    <property type="reaction ID" value="UER00088"/>
</dbReference>
<evidence type="ECO:0000256" key="7">
    <source>
        <dbReference type="ARBA" id="ARBA00022777"/>
    </source>
</evidence>
<dbReference type="InterPro" id="IPR000623">
    <property type="entry name" value="Shikimate_kinase/TSH1"/>
</dbReference>
<dbReference type="PANTHER" id="PTHR21087:SF16">
    <property type="entry name" value="SHIKIMATE KINASE 1, CHLOROPLASTIC"/>
    <property type="match status" value="1"/>
</dbReference>
<comment type="similarity">
    <text evidence="2 11">Belongs to the shikimate kinase family.</text>
</comment>
<gene>
    <name evidence="11" type="primary">aroK</name>
    <name evidence="13" type="ORF">DES49_2994</name>
</gene>
<comment type="cofactor">
    <cofactor evidence="11">
        <name>Mg(2+)</name>
        <dbReference type="ChEBI" id="CHEBI:18420"/>
    </cofactor>
    <text evidence="11">Binds 1 Mg(2+) ion per subunit.</text>
</comment>
<evidence type="ECO:0000256" key="11">
    <source>
        <dbReference type="HAMAP-Rule" id="MF_00109"/>
    </source>
</evidence>
<evidence type="ECO:0000256" key="10">
    <source>
        <dbReference type="ARBA" id="ARBA00048567"/>
    </source>
</evidence>
<evidence type="ECO:0000256" key="1">
    <source>
        <dbReference type="ARBA" id="ARBA00004842"/>
    </source>
</evidence>
<comment type="caution">
    <text evidence="13">The sequence shown here is derived from an EMBL/GenBank/DDBJ whole genome shotgun (WGS) entry which is preliminary data.</text>
</comment>
<dbReference type="NCBIfam" id="NF003456">
    <property type="entry name" value="PRK05057.1"/>
    <property type="match status" value="1"/>
</dbReference>
<dbReference type="OrthoDB" id="9800332at2"/>
<dbReference type="InterPro" id="IPR023000">
    <property type="entry name" value="Shikimate_kinase_CS"/>
</dbReference>
<dbReference type="InterPro" id="IPR031322">
    <property type="entry name" value="Shikimate/glucono_kinase"/>
</dbReference>
<comment type="subcellular location">
    <subcellularLocation>
        <location evidence="11">Cytoplasm</location>
    </subcellularLocation>
</comment>